<feature type="compositionally biased region" description="Polar residues" evidence="1">
    <location>
        <begin position="365"/>
        <end position="377"/>
    </location>
</feature>
<organism evidence="2 3">
    <name type="scientific">Cryptolaemus montrouzieri</name>
    <dbReference type="NCBI Taxonomy" id="559131"/>
    <lineage>
        <taxon>Eukaryota</taxon>
        <taxon>Metazoa</taxon>
        <taxon>Ecdysozoa</taxon>
        <taxon>Arthropoda</taxon>
        <taxon>Hexapoda</taxon>
        <taxon>Insecta</taxon>
        <taxon>Pterygota</taxon>
        <taxon>Neoptera</taxon>
        <taxon>Endopterygota</taxon>
        <taxon>Coleoptera</taxon>
        <taxon>Polyphaga</taxon>
        <taxon>Cucujiformia</taxon>
        <taxon>Coccinelloidea</taxon>
        <taxon>Coccinellidae</taxon>
        <taxon>Scymninae</taxon>
        <taxon>Scymnini</taxon>
        <taxon>Cryptolaemus</taxon>
    </lineage>
</organism>
<evidence type="ECO:0000256" key="1">
    <source>
        <dbReference type="SAM" id="MobiDB-lite"/>
    </source>
</evidence>
<keyword evidence="3" id="KW-1185">Reference proteome</keyword>
<gene>
    <name evidence="2" type="ORF">HHI36_010170</name>
</gene>
<evidence type="ECO:0000313" key="2">
    <source>
        <dbReference type="EMBL" id="KAL3265981.1"/>
    </source>
</evidence>
<comment type="caution">
    <text evidence="2">The sequence shown here is derived from an EMBL/GenBank/DDBJ whole genome shotgun (WGS) entry which is preliminary data.</text>
</comment>
<protein>
    <submittedName>
        <fullName evidence="2">Uncharacterized protein</fullName>
    </submittedName>
</protein>
<proteinExistence type="predicted"/>
<feature type="compositionally biased region" description="Low complexity" evidence="1">
    <location>
        <begin position="311"/>
        <end position="320"/>
    </location>
</feature>
<accession>A0ABD2MHW9</accession>
<reference evidence="2 3" key="1">
    <citation type="journal article" date="2021" name="BMC Biol.">
        <title>Horizontally acquired antibacterial genes associated with adaptive radiation of ladybird beetles.</title>
        <authorList>
            <person name="Li H.S."/>
            <person name="Tang X.F."/>
            <person name="Huang Y.H."/>
            <person name="Xu Z.Y."/>
            <person name="Chen M.L."/>
            <person name="Du X.Y."/>
            <person name="Qiu B.Y."/>
            <person name="Chen P.T."/>
            <person name="Zhang W."/>
            <person name="Slipinski A."/>
            <person name="Escalona H.E."/>
            <person name="Waterhouse R.M."/>
            <person name="Zwick A."/>
            <person name="Pang H."/>
        </authorList>
    </citation>
    <scope>NUCLEOTIDE SEQUENCE [LARGE SCALE GENOMIC DNA]</scope>
    <source>
        <strain evidence="2">SYSU2018</strain>
    </source>
</reference>
<dbReference type="Proteomes" id="UP001516400">
    <property type="component" value="Unassembled WGS sequence"/>
</dbReference>
<name>A0ABD2MHW9_9CUCU</name>
<dbReference type="EMBL" id="JABFTP020000001">
    <property type="protein sequence ID" value="KAL3265981.1"/>
    <property type="molecule type" value="Genomic_DNA"/>
</dbReference>
<feature type="region of interest" description="Disordered" evidence="1">
    <location>
        <begin position="296"/>
        <end position="398"/>
    </location>
</feature>
<dbReference type="AlphaFoldDB" id="A0ABD2MHW9"/>
<sequence length="398" mass="45180">MQNAKIRNKIKDSKHFIYLNNGVYKELDKRNVLTIINRKYSTIKEIVNKPQTKLSTTSIKVKSFNVRGSSEKSDGYSDIPLGNLIAAVAEKKQNEYVKRSEINLKAFEHSEEILKKAKILNLPPTSAQKKEVLFRNNKSSTTNNIQTDGKNEDTDIKKLKHENTTKHPKIKSKGIIETKVKCEEKNPRSVFKEGKNLKEPGKLPTSKTIQDTFSHSHQVKVFKLLEKNDVKKTKLENKVTKESMKELSKNTKKCFPTKSYTECSKNKTPFKDSGVTKFFPVIGESSKKEIMGKEKKVIPRKAKGSKNEIVSSIKNIPKSPSESKKSKHVGIPDKNRISPYLTKPSSPNVTKHKKDKLGTELKNIKNISKESSPTQVKIQKKLEKSLDPPQKTLRNSLV</sequence>
<evidence type="ECO:0000313" key="3">
    <source>
        <dbReference type="Proteomes" id="UP001516400"/>
    </source>
</evidence>